<sequence>MGNVISLTIGEWNVGCADSGSQPMVGRGGSIFACPHGLYLLLVHYEIYLFCVFLFSFGGFFLLTGIFDFFFLFFLSFPLSLCSLVSLFRFCCCGASSQAEDKKHHLLSFAYTRIALCEWCTLVSMCGVSVAADALLKLRAELLEAAHARKAAMLSFEKQRISLFQNASETQILLAHMEMKDLFWKLWWEKLFFLQARLLSRVAHQRLVSGAERVSHGKGVLAHLVLCSPPVQLGVLEGDEGGVPQACMHVGMGTIPILRNTGVELQFRLVDCGANDNGKGNWQEFNKYYFKRIQRVPFVLTYVAGNGGLNESSSILAYAETATDGSAAYMITFPYVALDDAEINSFHTLLVTHPRTQFGMIPPLEVTLLVLAPPAIVVKDVSLNDTLTHVESHPKFQRKDELTPAFRKELQVCVEVCTDEIVTQMVFECVEKDPQGQTYVVGRKQLDAGACKRHFLEEGHWIFRCCMAIAVKDEHDEAGVALTVVVVEVTLESMSHHIFREFIPEVSLLEGKTNNAPNRPTVNLSRRSASTSSQEVSHATGTLEANGTAKDDEDFFELFKNDEKRVLMMAADDGVSVLRIPLLDQSNSTFKNMNEPEWNMRLQSYILDEDGVIGLPLLNETSLKNAAPQLVCYPYNSMGALRSGVEVPILGWQETRHGAKVPDDYEKRPLSLEWALEGCDDAPSFWLLREPGGECVVLHRPNGSRTNNSMEVCCFKRFPPLSPLSRVIAVDVNRRSANDYVVKSMFSSSLQCLVRQWASGRVTCTEPGGESMTIFDDDDDDGILATCIWNPDEEEGASLIVCLQQGRRFSIYSLDDREVILHSSLPLTCPPVGVDDADDSQEYIGVAPVLGGDAVAMWTATGVEMLFHAPTWRHQHLYTTASPSIKILGVCPAYPFPCETTEKKNDDGAEENVFFATDTVGTIVLVLLLSNGACVGLSLDGKVRDLGCLSPSFPSSPLGTLGTLTVEDLPHVSSLTMRHVKVNGRPVIFICGLTEHHVLRWAYV</sequence>
<feature type="transmembrane region" description="Helical" evidence="2">
    <location>
        <begin position="70"/>
        <end position="90"/>
    </location>
</feature>
<feature type="transmembrane region" description="Helical" evidence="2">
    <location>
        <begin position="45"/>
        <end position="63"/>
    </location>
</feature>
<dbReference type="AlphaFoldDB" id="K2PBH9"/>
<proteinExistence type="predicted"/>
<evidence type="ECO:0000256" key="2">
    <source>
        <dbReference type="SAM" id="Phobius"/>
    </source>
</evidence>
<organism evidence="3 4">
    <name type="scientific">Trypanosoma cruzi marinkellei</name>
    <dbReference type="NCBI Taxonomy" id="85056"/>
    <lineage>
        <taxon>Eukaryota</taxon>
        <taxon>Discoba</taxon>
        <taxon>Euglenozoa</taxon>
        <taxon>Kinetoplastea</taxon>
        <taxon>Metakinetoplastina</taxon>
        <taxon>Trypanosomatida</taxon>
        <taxon>Trypanosomatidae</taxon>
        <taxon>Trypanosoma</taxon>
        <taxon>Schizotrypanum</taxon>
    </lineage>
</organism>
<keyword evidence="2" id="KW-0812">Transmembrane</keyword>
<reference evidence="3 4" key="1">
    <citation type="journal article" date="2012" name="BMC Genomics">
        <title>Comparative genomic analysis of human infective Trypanosoma cruzi lineages with the bat-restricted subspecies T. cruzi marinkellei.</title>
        <authorList>
            <person name="Franzen O."/>
            <person name="Talavera-Lopez C."/>
            <person name="Ochaya S."/>
            <person name="Butler C.E."/>
            <person name="Messenger L.A."/>
            <person name="Lewis M.D."/>
            <person name="Llewellyn M.S."/>
            <person name="Marinkelle C.J."/>
            <person name="Tyler K.M."/>
            <person name="Miles M.A."/>
            <person name="Andersson B."/>
        </authorList>
    </citation>
    <scope>NUCLEOTIDE SEQUENCE [LARGE SCALE GENOMIC DNA]</scope>
    <source>
        <strain evidence="3 4">B7</strain>
    </source>
</reference>
<keyword evidence="2" id="KW-1133">Transmembrane helix</keyword>
<keyword evidence="2" id="KW-0472">Membrane</keyword>
<name>K2PBH9_TRYCR</name>
<dbReference type="EMBL" id="AHKC01005608">
    <property type="protein sequence ID" value="EKF38467.1"/>
    <property type="molecule type" value="Genomic_DNA"/>
</dbReference>
<dbReference type="Proteomes" id="UP000007350">
    <property type="component" value="Unassembled WGS sequence"/>
</dbReference>
<evidence type="ECO:0000256" key="1">
    <source>
        <dbReference type="SAM" id="MobiDB-lite"/>
    </source>
</evidence>
<feature type="region of interest" description="Disordered" evidence="1">
    <location>
        <begin position="517"/>
        <end position="546"/>
    </location>
</feature>
<comment type="caution">
    <text evidence="3">The sequence shown here is derived from an EMBL/GenBank/DDBJ whole genome shotgun (WGS) entry which is preliminary data.</text>
</comment>
<evidence type="ECO:0000313" key="4">
    <source>
        <dbReference type="Proteomes" id="UP000007350"/>
    </source>
</evidence>
<gene>
    <name evidence="3" type="ORF">MOQ_001320</name>
</gene>
<accession>K2PBH9</accession>
<evidence type="ECO:0000313" key="3">
    <source>
        <dbReference type="EMBL" id="EKF38467.1"/>
    </source>
</evidence>
<feature type="compositionally biased region" description="Polar residues" evidence="1">
    <location>
        <begin position="517"/>
        <end position="545"/>
    </location>
</feature>
<dbReference type="OrthoDB" id="247008at2759"/>
<keyword evidence="4" id="KW-1185">Reference proteome</keyword>
<protein>
    <submittedName>
        <fullName evidence="3">Uncharacterized protein</fullName>
    </submittedName>
</protein>